<protein>
    <submittedName>
        <fullName evidence="1">Uncharacterized protein</fullName>
    </submittedName>
</protein>
<reference evidence="1" key="2">
    <citation type="submission" date="2016-06" db="EMBL/GenBank/DDBJ databases">
        <title>The genome of a short-lived fish provides insights into sex chromosome evolution and the genetic control of aging.</title>
        <authorList>
            <person name="Reichwald K."/>
            <person name="Felder M."/>
            <person name="Petzold A."/>
            <person name="Koch P."/>
            <person name="Groth M."/>
            <person name="Platzer M."/>
        </authorList>
    </citation>
    <scope>NUCLEOTIDE SEQUENCE</scope>
    <source>
        <tissue evidence="1">Brain</tissue>
    </source>
</reference>
<organism evidence="1">
    <name type="scientific">Nothobranchius kadleci</name>
    <name type="common">African annual killifish</name>
    <dbReference type="NCBI Taxonomy" id="1051664"/>
    <lineage>
        <taxon>Eukaryota</taxon>
        <taxon>Metazoa</taxon>
        <taxon>Chordata</taxon>
        <taxon>Craniata</taxon>
        <taxon>Vertebrata</taxon>
        <taxon>Euteleostomi</taxon>
        <taxon>Actinopterygii</taxon>
        <taxon>Neopterygii</taxon>
        <taxon>Teleostei</taxon>
        <taxon>Neoteleostei</taxon>
        <taxon>Acanthomorphata</taxon>
        <taxon>Ovalentaria</taxon>
        <taxon>Atherinomorphae</taxon>
        <taxon>Cyprinodontiformes</taxon>
        <taxon>Nothobranchiidae</taxon>
        <taxon>Nothobranchius</taxon>
    </lineage>
</organism>
<dbReference type="EMBL" id="HAEA01015608">
    <property type="protein sequence ID" value="SBQ44088.1"/>
    <property type="molecule type" value="Transcribed_RNA"/>
</dbReference>
<name>A0A1A8EDU3_NOTKA</name>
<sequence length="63" mass="6946">LEVGTGTWDEAEKSPCQVPLNVLTPRALSVCLCRMSSVEVYKVQIKLGGQVATGMWKWGPYPH</sequence>
<evidence type="ECO:0000313" key="1">
    <source>
        <dbReference type="EMBL" id="SBQ44088.1"/>
    </source>
</evidence>
<proteinExistence type="predicted"/>
<accession>A0A1A8EDU3</accession>
<dbReference type="AlphaFoldDB" id="A0A1A8EDU3"/>
<feature type="non-terminal residue" evidence="1">
    <location>
        <position position="1"/>
    </location>
</feature>
<reference evidence="1" key="1">
    <citation type="submission" date="2016-05" db="EMBL/GenBank/DDBJ databases">
        <authorList>
            <person name="Lavstsen T."/>
            <person name="Jespersen J.S."/>
        </authorList>
    </citation>
    <scope>NUCLEOTIDE SEQUENCE</scope>
    <source>
        <tissue evidence="1">Brain</tissue>
    </source>
</reference>
<feature type="non-terminal residue" evidence="1">
    <location>
        <position position="63"/>
    </location>
</feature>
<gene>
    <name evidence="1" type="primary">Nfu_g_1_004879</name>
</gene>